<dbReference type="Gene3D" id="1.10.10.60">
    <property type="entry name" value="Homeodomain-like"/>
    <property type="match status" value="1"/>
</dbReference>
<sequence length="290" mass="32469">MPIATFIQRLDLQTEIDVFCQLAKGFDFPHAPQANSLFFHLMLQGKCQLHNAQGQSYPLKTGDFCLWLGNEAHRLSSQGKAPSIHEHFHHLRHRQSGQEIAILCGRFLANNPAAATLLNLFPKPLIVSLAKQPNLHALAQLIYQEASQPQAGSQKVISDLSQLLLLFALRQPPTQSLHPYLPLFGDKHLAPALYALLANPRKHYTIDELANLAHCSRQAFNRRFHQLSGMNLQTFYLHLRLSLASQLLKAQQLSVAATAEAIGYQSLSTFNSIFKKYMGCSPAVYKRGNE</sequence>
<dbReference type="AlphaFoldDB" id="A0A4R1FXE9"/>
<dbReference type="GO" id="GO:0043565">
    <property type="term" value="F:sequence-specific DNA binding"/>
    <property type="evidence" value="ECO:0007669"/>
    <property type="project" value="InterPro"/>
</dbReference>
<dbReference type="Proteomes" id="UP000294702">
    <property type="component" value="Unassembled WGS sequence"/>
</dbReference>
<dbReference type="PANTHER" id="PTHR11019">
    <property type="entry name" value="HTH-TYPE TRANSCRIPTIONAL REGULATOR NIMR"/>
    <property type="match status" value="1"/>
</dbReference>
<dbReference type="InterPro" id="IPR032783">
    <property type="entry name" value="AraC_lig"/>
</dbReference>
<feature type="domain" description="HTH araC/xylS-type" evidence="4">
    <location>
        <begin position="190"/>
        <end position="288"/>
    </location>
</feature>
<dbReference type="PROSITE" id="PS00041">
    <property type="entry name" value="HTH_ARAC_FAMILY_1"/>
    <property type="match status" value="1"/>
</dbReference>
<proteinExistence type="predicted"/>
<dbReference type="EMBL" id="SMFT01000002">
    <property type="protein sequence ID" value="TCJ98910.1"/>
    <property type="molecule type" value="Genomic_DNA"/>
</dbReference>
<dbReference type="InterPro" id="IPR009057">
    <property type="entry name" value="Homeodomain-like_sf"/>
</dbReference>
<accession>A0A4R1FXE9</accession>
<evidence type="ECO:0000313" key="5">
    <source>
        <dbReference type="EMBL" id="TCJ98910.1"/>
    </source>
</evidence>
<dbReference type="InterPro" id="IPR018062">
    <property type="entry name" value="HTH_AraC-typ_CS"/>
</dbReference>
<keyword evidence="1" id="KW-0805">Transcription regulation</keyword>
<dbReference type="InterPro" id="IPR037923">
    <property type="entry name" value="HTH-like"/>
</dbReference>
<organism evidence="5 6">
    <name type="scientific">Volucribacter psittacicida</name>
    <dbReference type="NCBI Taxonomy" id="203482"/>
    <lineage>
        <taxon>Bacteria</taxon>
        <taxon>Pseudomonadati</taxon>
        <taxon>Pseudomonadota</taxon>
        <taxon>Gammaproteobacteria</taxon>
        <taxon>Pasteurellales</taxon>
        <taxon>Pasteurellaceae</taxon>
        <taxon>Volucribacter</taxon>
    </lineage>
</organism>
<evidence type="ECO:0000256" key="2">
    <source>
        <dbReference type="ARBA" id="ARBA00023125"/>
    </source>
</evidence>
<evidence type="ECO:0000313" key="6">
    <source>
        <dbReference type="Proteomes" id="UP000294702"/>
    </source>
</evidence>
<gene>
    <name evidence="5" type="ORF">EV694_1342</name>
</gene>
<dbReference type="Pfam" id="PF12852">
    <property type="entry name" value="Cupin_6"/>
    <property type="match status" value="1"/>
</dbReference>
<dbReference type="SMART" id="SM00342">
    <property type="entry name" value="HTH_ARAC"/>
    <property type="match status" value="1"/>
</dbReference>
<keyword evidence="6" id="KW-1185">Reference proteome</keyword>
<keyword evidence="2" id="KW-0238">DNA-binding</keyword>
<dbReference type="Pfam" id="PF12833">
    <property type="entry name" value="HTH_18"/>
    <property type="match status" value="1"/>
</dbReference>
<keyword evidence="3" id="KW-0804">Transcription</keyword>
<evidence type="ECO:0000259" key="4">
    <source>
        <dbReference type="PROSITE" id="PS01124"/>
    </source>
</evidence>
<dbReference type="SUPFAM" id="SSF46689">
    <property type="entry name" value="Homeodomain-like"/>
    <property type="match status" value="2"/>
</dbReference>
<dbReference type="GO" id="GO:0003700">
    <property type="term" value="F:DNA-binding transcription factor activity"/>
    <property type="evidence" value="ECO:0007669"/>
    <property type="project" value="InterPro"/>
</dbReference>
<evidence type="ECO:0000256" key="3">
    <source>
        <dbReference type="ARBA" id="ARBA00023163"/>
    </source>
</evidence>
<dbReference type="RefSeq" id="WP_165865506.1">
    <property type="nucleotide sequence ID" value="NZ_SMFT01000002.1"/>
</dbReference>
<comment type="caution">
    <text evidence="5">The sequence shown here is derived from an EMBL/GenBank/DDBJ whole genome shotgun (WGS) entry which is preliminary data.</text>
</comment>
<dbReference type="PROSITE" id="PS01124">
    <property type="entry name" value="HTH_ARAC_FAMILY_2"/>
    <property type="match status" value="1"/>
</dbReference>
<reference evidence="5 6" key="1">
    <citation type="submission" date="2019-03" db="EMBL/GenBank/DDBJ databases">
        <title>Genomic Encyclopedia of Type Strains, Phase IV (KMG-IV): sequencing the most valuable type-strain genomes for metagenomic binning, comparative biology and taxonomic classification.</title>
        <authorList>
            <person name="Goeker M."/>
        </authorList>
    </citation>
    <scope>NUCLEOTIDE SEQUENCE [LARGE SCALE GENOMIC DNA]</scope>
    <source>
        <strain evidence="5 6">DSM 15534</strain>
    </source>
</reference>
<dbReference type="PANTHER" id="PTHR11019:SF159">
    <property type="entry name" value="TRANSCRIPTIONAL REGULATOR-RELATED"/>
    <property type="match status" value="1"/>
</dbReference>
<name>A0A4R1FXE9_9PAST</name>
<dbReference type="SUPFAM" id="SSF51215">
    <property type="entry name" value="Regulatory protein AraC"/>
    <property type="match status" value="1"/>
</dbReference>
<evidence type="ECO:0000256" key="1">
    <source>
        <dbReference type="ARBA" id="ARBA00023015"/>
    </source>
</evidence>
<protein>
    <submittedName>
        <fullName evidence="5">AraC family transcriptional activator of mtrCDE</fullName>
    </submittedName>
</protein>
<dbReference type="InterPro" id="IPR018060">
    <property type="entry name" value="HTH_AraC"/>
</dbReference>